<reference evidence="2 3" key="1">
    <citation type="submission" date="2018-06" db="EMBL/GenBank/DDBJ databases">
        <title>Streptomyces reniochalinae sp. nov. and Streptomyces diacarnus sp. nov. from marine sponges.</title>
        <authorList>
            <person name="Li L."/>
        </authorList>
    </citation>
    <scope>NUCLEOTIDE SEQUENCE [LARGE SCALE GENOMIC DNA]</scope>
    <source>
        <strain evidence="2 3">LHW51701</strain>
    </source>
</reference>
<evidence type="ECO:0000256" key="1">
    <source>
        <dbReference type="SAM" id="Phobius"/>
    </source>
</evidence>
<keyword evidence="3" id="KW-1185">Reference proteome</keyword>
<evidence type="ECO:0000313" key="2">
    <source>
        <dbReference type="EMBL" id="RCG15685.1"/>
    </source>
</evidence>
<organism evidence="2 3">
    <name type="scientific">Streptomyces diacarni</name>
    <dbReference type="NCBI Taxonomy" id="2800381"/>
    <lineage>
        <taxon>Bacteria</taxon>
        <taxon>Bacillati</taxon>
        <taxon>Actinomycetota</taxon>
        <taxon>Actinomycetes</taxon>
        <taxon>Kitasatosporales</taxon>
        <taxon>Streptomycetaceae</taxon>
        <taxon>Streptomyces</taxon>
    </lineage>
</organism>
<dbReference type="Proteomes" id="UP000252914">
    <property type="component" value="Unassembled WGS sequence"/>
</dbReference>
<sequence length="146" mass="16065">MGAPSRSADLMRGLKSWQRLVLVMSLCLLVLPFWFAAENTYRFVDGHHTTTDGYVRCEEGGLCHGTWQLPGGQYGSGEITGMRFEYDEELITDIPIFADRNWGVRERSSLIVRAVAQSVGGALGMSLVLFLAGRPRGGPRDGDGKE</sequence>
<keyword evidence="1" id="KW-1133">Transmembrane helix</keyword>
<comment type="caution">
    <text evidence="2">The sequence shown here is derived from an EMBL/GenBank/DDBJ whole genome shotgun (WGS) entry which is preliminary data.</text>
</comment>
<gene>
    <name evidence="2" type="ORF">DTL70_30575</name>
</gene>
<feature type="transmembrane region" description="Helical" evidence="1">
    <location>
        <begin position="110"/>
        <end position="132"/>
    </location>
</feature>
<dbReference type="AlphaFoldDB" id="A0A367EDG5"/>
<name>A0A367EDG5_9ACTN</name>
<protein>
    <submittedName>
        <fullName evidence="2">Uncharacterized protein</fullName>
    </submittedName>
</protein>
<accession>A0A367EDG5</accession>
<keyword evidence="1" id="KW-0472">Membrane</keyword>
<dbReference type="EMBL" id="QOIN01000066">
    <property type="protein sequence ID" value="RCG15685.1"/>
    <property type="molecule type" value="Genomic_DNA"/>
</dbReference>
<keyword evidence="1" id="KW-0812">Transmembrane</keyword>
<evidence type="ECO:0000313" key="3">
    <source>
        <dbReference type="Proteomes" id="UP000252914"/>
    </source>
</evidence>
<proteinExistence type="predicted"/>
<feature type="transmembrane region" description="Helical" evidence="1">
    <location>
        <begin position="20"/>
        <end position="37"/>
    </location>
</feature>